<keyword evidence="2" id="KW-0012">Acyltransferase</keyword>
<dbReference type="EMBL" id="JAIMJA010000022">
    <property type="protein sequence ID" value="MCE2596671.1"/>
    <property type="molecule type" value="Genomic_DNA"/>
</dbReference>
<evidence type="ECO:0000256" key="3">
    <source>
        <dbReference type="ARBA" id="ARBA00038502"/>
    </source>
</evidence>
<reference evidence="5 6" key="1">
    <citation type="journal article" date="2022" name="Environ. Microbiol. Rep.">
        <title>Eco-phylogenetic analyses reveal divergent evolution of vitamin B12 metabolism in the marine bacterial family 'Psychromonadaceae'.</title>
        <authorList>
            <person name="Jin X."/>
            <person name="Yang Y."/>
            <person name="Cao H."/>
            <person name="Gao B."/>
            <person name="Zhao Z."/>
        </authorList>
    </citation>
    <scope>NUCLEOTIDE SEQUENCE [LARGE SCALE GENOMIC DNA]</scope>
    <source>
        <strain evidence="5 6">MKS20</strain>
    </source>
</reference>
<evidence type="ECO:0000313" key="5">
    <source>
        <dbReference type="EMBL" id="MCE2596671.1"/>
    </source>
</evidence>
<accession>A0ABS8WCB5</accession>
<gene>
    <name evidence="5" type="ORF">K6Y31_17930</name>
</gene>
<dbReference type="InterPro" id="IPR016181">
    <property type="entry name" value="Acyl_CoA_acyltransferase"/>
</dbReference>
<name>A0ABS8WCB5_9GAMM</name>
<evidence type="ECO:0000256" key="1">
    <source>
        <dbReference type="ARBA" id="ARBA00022679"/>
    </source>
</evidence>
<sequence length="193" mass="21483">MSISLFKQGKAVPLSDKLTIKLITQDDLKDIIAMLDNPNVTKYLFFAPAPVELYEGFFNPIIENVQQAIAKGEWPESPTAIIRDLDGAYMGMAGLPKVMFMQGNFEVGYQLAEHAWGQGIASLVCAFMTKLAFTELGAHKVTADCYLSNVGSYKVMEKCGYTLEGTQKNYYKVDTGFDDRVLYGMTAAQFKQR</sequence>
<dbReference type="PANTHER" id="PTHR43792:SF8">
    <property type="entry name" value="[RIBOSOMAL PROTEIN US5]-ALANINE N-ACETYLTRANSFERASE"/>
    <property type="match status" value="1"/>
</dbReference>
<evidence type="ECO:0000256" key="2">
    <source>
        <dbReference type="ARBA" id="ARBA00023315"/>
    </source>
</evidence>
<evidence type="ECO:0000313" key="6">
    <source>
        <dbReference type="Proteomes" id="UP001201273"/>
    </source>
</evidence>
<evidence type="ECO:0000259" key="4">
    <source>
        <dbReference type="PROSITE" id="PS51186"/>
    </source>
</evidence>
<organism evidence="5 6">
    <name type="scientific">Motilimonas cestriensis</name>
    <dbReference type="NCBI Taxonomy" id="2742685"/>
    <lineage>
        <taxon>Bacteria</taxon>
        <taxon>Pseudomonadati</taxon>
        <taxon>Pseudomonadota</taxon>
        <taxon>Gammaproteobacteria</taxon>
        <taxon>Alteromonadales</taxon>
        <taxon>Alteromonadales genera incertae sedis</taxon>
        <taxon>Motilimonas</taxon>
    </lineage>
</organism>
<proteinExistence type="inferred from homology"/>
<dbReference type="InterPro" id="IPR051531">
    <property type="entry name" value="N-acetyltransferase"/>
</dbReference>
<dbReference type="SUPFAM" id="SSF55729">
    <property type="entry name" value="Acyl-CoA N-acyltransferases (Nat)"/>
    <property type="match status" value="1"/>
</dbReference>
<keyword evidence="6" id="KW-1185">Reference proteome</keyword>
<dbReference type="InterPro" id="IPR000182">
    <property type="entry name" value="GNAT_dom"/>
</dbReference>
<dbReference type="Pfam" id="PF13302">
    <property type="entry name" value="Acetyltransf_3"/>
    <property type="match status" value="1"/>
</dbReference>
<dbReference type="PROSITE" id="PS51186">
    <property type="entry name" value="GNAT"/>
    <property type="match status" value="1"/>
</dbReference>
<feature type="domain" description="N-acetyltransferase" evidence="4">
    <location>
        <begin position="18"/>
        <end position="188"/>
    </location>
</feature>
<protein>
    <submittedName>
        <fullName evidence="5">GNAT family N-acetyltransferase</fullName>
    </submittedName>
</protein>
<dbReference type="PANTHER" id="PTHR43792">
    <property type="entry name" value="GNAT FAMILY, PUTATIVE (AFU_ORTHOLOGUE AFUA_3G00765)-RELATED-RELATED"/>
    <property type="match status" value="1"/>
</dbReference>
<dbReference type="Gene3D" id="3.40.630.30">
    <property type="match status" value="1"/>
</dbReference>
<comment type="caution">
    <text evidence="5">The sequence shown here is derived from an EMBL/GenBank/DDBJ whole genome shotgun (WGS) entry which is preliminary data.</text>
</comment>
<keyword evidence="1" id="KW-0808">Transferase</keyword>
<comment type="similarity">
    <text evidence="3">Belongs to the acetyltransferase family. RimJ subfamily.</text>
</comment>
<dbReference type="RefSeq" id="WP_233054298.1">
    <property type="nucleotide sequence ID" value="NZ_JAIMJA010000022.1"/>
</dbReference>
<dbReference type="Proteomes" id="UP001201273">
    <property type="component" value="Unassembled WGS sequence"/>
</dbReference>